<keyword evidence="10" id="KW-0325">Glycoprotein</keyword>
<dbReference type="GO" id="GO:0005743">
    <property type="term" value="C:mitochondrial inner membrane"/>
    <property type="evidence" value="ECO:0007669"/>
    <property type="project" value="TreeGrafter"/>
</dbReference>
<accession>A0A6A2X8B8</accession>
<feature type="region of interest" description="Disordered" evidence="11">
    <location>
        <begin position="452"/>
        <end position="477"/>
    </location>
</feature>
<keyword evidence="16" id="KW-1185">Reference proteome</keyword>
<dbReference type="InterPro" id="IPR017871">
    <property type="entry name" value="ABC_transporter-like_CS"/>
</dbReference>
<protein>
    <submittedName>
        <fullName evidence="15">ABC transporter B family member 11</fullName>
    </submittedName>
</protein>
<feature type="compositionally biased region" description="Basic and acidic residues" evidence="11">
    <location>
        <begin position="397"/>
        <end position="406"/>
    </location>
</feature>
<dbReference type="InterPro" id="IPR039421">
    <property type="entry name" value="Type_1_exporter"/>
</dbReference>
<dbReference type="CDD" id="cd18578">
    <property type="entry name" value="ABC_6TM_Pgp_ABCB1_D2_like"/>
    <property type="match status" value="1"/>
</dbReference>
<feature type="compositionally biased region" description="Acidic residues" evidence="11">
    <location>
        <begin position="454"/>
        <end position="464"/>
    </location>
</feature>
<dbReference type="EMBL" id="VEPZ02001477">
    <property type="protein sequence ID" value="KAE8671238.1"/>
    <property type="molecule type" value="Genomic_DNA"/>
</dbReference>
<evidence type="ECO:0000313" key="16">
    <source>
        <dbReference type="Proteomes" id="UP000436088"/>
    </source>
</evidence>
<dbReference type="InterPro" id="IPR011527">
    <property type="entry name" value="ABC1_TM_dom"/>
</dbReference>
<evidence type="ECO:0000256" key="10">
    <source>
        <dbReference type="ARBA" id="ARBA00023180"/>
    </source>
</evidence>
<reference evidence="15" key="1">
    <citation type="submission" date="2019-09" db="EMBL/GenBank/DDBJ databases">
        <title>Draft genome information of white flower Hibiscus syriacus.</title>
        <authorList>
            <person name="Kim Y.-M."/>
        </authorList>
    </citation>
    <scope>NUCLEOTIDE SEQUENCE [LARGE SCALE GENOMIC DNA]</scope>
    <source>
        <strain evidence="15">YM2019G1</strain>
    </source>
</reference>
<dbReference type="InterPro" id="IPR027417">
    <property type="entry name" value="P-loop_NTPase"/>
</dbReference>
<dbReference type="Gene3D" id="1.20.1560.10">
    <property type="entry name" value="ABC transporter type 1, transmembrane domain"/>
    <property type="match status" value="1"/>
</dbReference>
<evidence type="ECO:0000256" key="5">
    <source>
        <dbReference type="ARBA" id="ARBA00022737"/>
    </source>
</evidence>
<dbReference type="SUPFAM" id="SSF52540">
    <property type="entry name" value="P-loop containing nucleoside triphosphate hydrolases"/>
    <property type="match status" value="1"/>
</dbReference>
<dbReference type="GO" id="GO:0015421">
    <property type="term" value="F:ABC-type oligopeptide transporter activity"/>
    <property type="evidence" value="ECO:0007669"/>
    <property type="project" value="TreeGrafter"/>
</dbReference>
<dbReference type="GO" id="GO:0005524">
    <property type="term" value="F:ATP binding"/>
    <property type="evidence" value="ECO:0007669"/>
    <property type="project" value="UniProtKB-KW"/>
</dbReference>
<evidence type="ECO:0000256" key="6">
    <source>
        <dbReference type="ARBA" id="ARBA00022741"/>
    </source>
</evidence>
<dbReference type="PANTHER" id="PTHR43394:SF16">
    <property type="entry name" value="ABC TRANSPORTER B FAMILY MEMBER 4-LIKE ISOFORM X1"/>
    <property type="match status" value="1"/>
</dbReference>
<evidence type="ECO:0000313" key="15">
    <source>
        <dbReference type="EMBL" id="KAE8671238.1"/>
    </source>
</evidence>
<evidence type="ECO:0000259" key="14">
    <source>
        <dbReference type="PROSITE" id="PS50929"/>
    </source>
</evidence>
<comment type="subcellular location">
    <subcellularLocation>
        <location evidence="1">Membrane</location>
        <topology evidence="1">Multi-pass membrane protein</topology>
    </subcellularLocation>
</comment>
<evidence type="ECO:0000256" key="4">
    <source>
        <dbReference type="ARBA" id="ARBA00022692"/>
    </source>
</evidence>
<keyword evidence="4 12" id="KW-0812">Transmembrane</keyword>
<keyword evidence="7" id="KW-0067">ATP-binding</keyword>
<feature type="domain" description="ABC transporter" evidence="13">
    <location>
        <begin position="229"/>
        <end position="475"/>
    </location>
</feature>
<dbReference type="AlphaFoldDB" id="A0A6A2X8B8"/>
<feature type="domain" description="ABC transmembrane type-1" evidence="14">
    <location>
        <begin position="35"/>
        <end position="226"/>
    </location>
</feature>
<dbReference type="Gene3D" id="3.40.50.300">
    <property type="entry name" value="P-loop containing nucleotide triphosphate hydrolases"/>
    <property type="match status" value="1"/>
</dbReference>
<dbReference type="InterPro" id="IPR003593">
    <property type="entry name" value="AAA+_ATPase"/>
</dbReference>
<feature type="transmembrane region" description="Helical" evidence="12">
    <location>
        <begin position="31"/>
        <end position="55"/>
    </location>
</feature>
<dbReference type="SMART" id="SM00382">
    <property type="entry name" value="AAA"/>
    <property type="match status" value="1"/>
</dbReference>
<dbReference type="SUPFAM" id="SSF90123">
    <property type="entry name" value="ABC transporter transmembrane region"/>
    <property type="match status" value="1"/>
</dbReference>
<evidence type="ECO:0000256" key="11">
    <source>
        <dbReference type="SAM" id="MobiDB-lite"/>
    </source>
</evidence>
<evidence type="ECO:0000256" key="1">
    <source>
        <dbReference type="ARBA" id="ARBA00004141"/>
    </source>
</evidence>
<dbReference type="PANTHER" id="PTHR43394">
    <property type="entry name" value="ATP-DEPENDENT PERMEASE MDL1, MITOCHONDRIAL"/>
    <property type="match status" value="1"/>
</dbReference>
<dbReference type="PROSITE" id="PS50929">
    <property type="entry name" value="ABC_TM1F"/>
    <property type="match status" value="1"/>
</dbReference>
<feature type="region of interest" description="Disordered" evidence="11">
    <location>
        <begin position="397"/>
        <end position="424"/>
    </location>
</feature>
<dbReference type="PROSITE" id="PS50893">
    <property type="entry name" value="ABC_TRANSPORTER_2"/>
    <property type="match status" value="1"/>
</dbReference>
<evidence type="ECO:0000259" key="13">
    <source>
        <dbReference type="PROSITE" id="PS50893"/>
    </source>
</evidence>
<dbReference type="PROSITE" id="PS00211">
    <property type="entry name" value="ABC_TRANSPORTER_1"/>
    <property type="match status" value="1"/>
</dbReference>
<dbReference type="InterPro" id="IPR036640">
    <property type="entry name" value="ABC1_TM_sf"/>
</dbReference>
<evidence type="ECO:0000256" key="7">
    <source>
        <dbReference type="ARBA" id="ARBA00022840"/>
    </source>
</evidence>
<dbReference type="Proteomes" id="UP000436088">
    <property type="component" value="Unassembled WGS sequence"/>
</dbReference>
<dbReference type="GO" id="GO:0090374">
    <property type="term" value="P:oligopeptide export from mitochondrion"/>
    <property type="evidence" value="ECO:0007669"/>
    <property type="project" value="TreeGrafter"/>
</dbReference>
<organism evidence="15 16">
    <name type="scientific">Hibiscus syriacus</name>
    <name type="common">Rose of Sharon</name>
    <dbReference type="NCBI Taxonomy" id="106335"/>
    <lineage>
        <taxon>Eukaryota</taxon>
        <taxon>Viridiplantae</taxon>
        <taxon>Streptophyta</taxon>
        <taxon>Embryophyta</taxon>
        <taxon>Tracheophyta</taxon>
        <taxon>Spermatophyta</taxon>
        <taxon>Magnoliopsida</taxon>
        <taxon>eudicotyledons</taxon>
        <taxon>Gunneridae</taxon>
        <taxon>Pentapetalae</taxon>
        <taxon>rosids</taxon>
        <taxon>malvids</taxon>
        <taxon>Malvales</taxon>
        <taxon>Malvaceae</taxon>
        <taxon>Malvoideae</taxon>
        <taxon>Hibiscus</taxon>
    </lineage>
</organism>
<evidence type="ECO:0000256" key="9">
    <source>
        <dbReference type="ARBA" id="ARBA00023136"/>
    </source>
</evidence>
<keyword evidence="5" id="KW-0677">Repeat</keyword>
<dbReference type="Pfam" id="PF00005">
    <property type="entry name" value="ABC_tran"/>
    <property type="match status" value="1"/>
</dbReference>
<comment type="similarity">
    <text evidence="2">Belongs to the ABC transporter superfamily. ABCB family. Multidrug resistance exporter (TC 3.A.1.201) subfamily.</text>
</comment>
<keyword evidence="3" id="KW-0813">Transport</keyword>
<dbReference type="Pfam" id="PF00664">
    <property type="entry name" value="ABC_membrane"/>
    <property type="match status" value="1"/>
</dbReference>
<keyword evidence="9 12" id="KW-0472">Membrane</keyword>
<sequence>MVDTKDPFEQPLKQHPEVSIHRLACLNKPEIPMILLGTIAASANGVILPTFGMLLSRVINTFFKPPDELRRDSRFWSLILMTLGLASLLACPAQTYFFSIAGCKLIQRIRSMCFEKVIRMEVGWFDDPDNSSGSIGARLSTDATLIRGLVGDALAQMVSNLASAISGLVIAFIASWKLTFIILGLLPLIGVNGYVQVKFMKGFSADAKVKYEEASQVANDAVGSIRQWLHFVQRKNFYVGSQLVEHGDATFSDVIQTVALVGESGSGKSTVISLLQRFYDPDLGHITLDGFEIQTLQLKWLRQQMGLVSQEPVLFNDTIRANIAYGRGGNAAEAEILTASELANAHKDTVVGERGVQLSGGQKQRVAIALAIVKTPKILLLDEAVSALDAKSERVVQDALDSHGEPDDSDAPNSGFRIDQLDDDEPTEKIVRTYQYLKFDLGQYPDFDLGQYSDFDDFSEEETDPACNDFDIGQYPNFDDETAVAEEDVVDDN</sequence>
<gene>
    <name evidence="15" type="ORF">F3Y22_tig00111983pilonHSYRG00046</name>
</gene>
<evidence type="ECO:0000256" key="3">
    <source>
        <dbReference type="ARBA" id="ARBA00022448"/>
    </source>
</evidence>
<proteinExistence type="inferred from homology"/>
<feature type="transmembrane region" description="Helical" evidence="12">
    <location>
        <begin position="164"/>
        <end position="191"/>
    </location>
</feature>
<keyword evidence="8 12" id="KW-1133">Transmembrane helix</keyword>
<dbReference type="GO" id="GO:0016887">
    <property type="term" value="F:ATP hydrolysis activity"/>
    <property type="evidence" value="ECO:0007669"/>
    <property type="project" value="InterPro"/>
</dbReference>
<dbReference type="InterPro" id="IPR003439">
    <property type="entry name" value="ABC_transporter-like_ATP-bd"/>
</dbReference>
<feature type="transmembrane region" description="Helical" evidence="12">
    <location>
        <begin position="75"/>
        <end position="98"/>
    </location>
</feature>
<evidence type="ECO:0000256" key="2">
    <source>
        <dbReference type="ARBA" id="ARBA00007577"/>
    </source>
</evidence>
<evidence type="ECO:0000256" key="12">
    <source>
        <dbReference type="SAM" id="Phobius"/>
    </source>
</evidence>
<evidence type="ECO:0000256" key="8">
    <source>
        <dbReference type="ARBA" id="ARBA00022989"/>
    </source>
</evidence>
<keyword evidence="6" id="KW-0547">Nucleotide-binding</keyword>
<name>A0A6A2X8B8_HIBSY</name>
<comment type="caution">
    <text evidence="15">The sequence shown here is derived from an EMBL/GenBank/DDBJ whole genome shotgun (WGS) entry which is preliminary data.</text>
</comment>